<dbReference type="AlphaFoldDB" id="L9WAV3"/>
<gene>
    <name evidence="1" type="ORF">C496_00665</name>
</gene>
<name>L9WAV3_9EURY</name>
<accession>L9WAV3</accession>
<evidence type="ECO:0000313" key="2">
    <source>
        <dbReference type="Proteomes" id="UP000011599"/>
    </source>
</evidence>
<dbReference type="eggNOG" id="arCOG09096">
    <property type="taxonomic scope" value="Archaea"/>
</dbReference>
<dbReference type="PATRIC" id="fig|1114856.3.peg.140"/>
<sequence>MRYPFAHSQFTLRLLTSELHDWDYSNVDRGTDKPIPTRAYDRSMSDSDGPFDCEGCGAAIALEDARRTKTIGGLDPTKWQTLCCPDCGSRLQTVYVGE</sequence>
<comment type="caution">
    <text evidence="1">The sequence shown here is derived from an EMBL/GenBank/DDBJ whole genome shotgun (WGS) entry which is preliminary data.</text>
</comment>
<dbReference type="EMBL" id="AOHW01000002">
    <property type="protein sequence ID" value="ELY46411.1"/>
    <property type="molecule type" value="Genomic_DNA"/>
</dbReference>
<dbReference type="Proteomes" id="UP000011599">
    <property type="component" value="Unassembled WGS sequence"/>
</dbReference>
<evidence type="ECO:0000313" key="1">
    <source>
        <dbReference type="EMBL" id="ELY46411.1"/>
    </source>
</evidence>
<reference evidence="1 2" key="1">
    <citation type="journal article" date="2014" name="PLoS Genet.">
        <title>Phylogenetically driven sequencing of extremely halophilic archaea reveals strategies for static and dynamic osmo-response.</title>
        <authorList>
            <person name="Becker E.A."/>
            <person name="Seitzer P.M."/>
            <person name="Tritt A."/>
            <person name="Larsen D."/>
            <person name="Krusor M."/>
            <person name="Yao A.I."/>
            <person name="Wu D."/>
            <person name="Madern D."/>
            <person name="Eisen J.A."/>
            <person name="Darling A.E."/>
            <person name="Facciotti M.T."/>
        </authorList>
    </citation>
    <scope>NUCLEOTIDE SEQUENCE [LARGE SCALE GENOMIC DNA]</scope>
    <source>
        <strain evidence="1 2">GA33</strain>
    </source>
</reference>
<organism evidence="1 2">
    <name type="scientific">Natronorubrum tibetense GA33</name>
    <dbReference type="NCBI Taxonomy" id="1114856"/>
    <lineage>
        <taxon>Archaea</taxon>
        <taxon>Methanobacteriati</taxon>
        <taxon>Methanobacteriota</taxon>
        <taxon>Stenosarchaea group</taxon>
        <taxon>Halobacteria</taxon>
        <taxon>Halobacteriales</taxon>
        <taxon>Natrialbaceae</taxon>
        <taxon>Natronorubrum</taxon>
    </lineage>
</organism>
<keyword evidence="2" id="KW-1185">Reference proteome</keyword>
<protein>
    <submittedName>
        <fullName evidence="1">Uncharacterized protein</fullName>
    </submittedName>
</protein>
<proteinExistence type="predicted"/>